<dbReference type="InterPro" id="IPR010607">
    <property type="entry name" value="DUF1194"/>
</dbReference>
<evidence type="ECO:0008006" key="4">
    <source>
        <dbReference type="Google" id="ProtNLM"/>
    </source>
</evidence>
<dbReference type="Gene3D" id="3.40.50.410">
    <property type="entry name" value="von Willebrand factor, type A domain"/>
    <property type="match status" value="1"/>
</dbReference>
<gene>
    <name evidence="2" type="ORF">ATO9_12700</name>
</gene>
<dbReference type="AlphaFoldDB" id="A0A0A0EDV3"/>
<dbReference type="Proteomes" id="UP000030004">
    <property type="component" value="Unassembled WGS sequence"/>
</dbReference>
<evidence type="ECO:0000313" key="2">
    <source>
        <dbReference type="EMBL" id="KGM48485.1"/>
    </source>
</evidence>
<accession>A0A0A0EDV3</accession>
<name>A0A0A0EDV3_9RHOB</name>
<reference evidence="2 3" key="1">
    <citation type="journal article" date="2015" name="Antonie Van Leeuwenhoek">
        <title>Pseudooceanicola atlanticus gen. nov. sp. nov., isolated from surface seawater of the Atlantic Ocean and reclassification of Oceanicola batsensis, Oceanicola marinus, Oceanicola nitratireducens, Oceanicola nanhaiensis, Oceanicola antarcticus and Oceanicola flagellatus, as Pseudooceanicola batsensis comb. nov., Pseudooceanicola marinus comb. nov., Pseudooceanicola nitratireducens comb. nov., Pseudooceanicola nanhaiensis comb. nov., Pseudooceanicola antarcticus comb. nov., and Pseudooceanicola flagellatus comb. nov.</title>
        <authorList>
            <person name="Lai Q."/>
            <person name="Li G."/>
            <person name="Liu X."/>
            <person name="Du Y."/>
            <person name="Sun F."/>
            <person name="Shao Z."/>
        </authorList>
    </citation>
    <scope>NUCLEOTIDE SEQUENCE [LARGE SCALE GENOMIC DNA]</scope>
    <source>
        <strain evidence="2 3">22II-s11g</strain>
    </source>
</reference>
<proteinExistence type="predicted"/>
<dbReference type="SUPFAM" id="SSF53300">
    <property type="entry name" value="vWA-like"/>
    <property type="match status" value="1"/>
</dbReference>
<dbReference type="RefSeq" id="WP_043749331.1">
    <property type="nucleotide sequence ID" value="NZ_AQQX01000004.1"/>
</dbReference>
<sequence length="279" mass="30470">MLRILALIVALAPAYLQGAGPAAAQMEPYDPNSIEVDVELLLLVDVSRSMSLNELDIQRRGYAEALLSDEVLGVIADGMLGHIAVSYVEWAGAYSQRVVMDWTIIRSREDATIFAEALTNHIAPGMRRTSISSALMMGAEHFRDNGYTGLRRVIDISGDGPNNAGRPVLIARNRVLEQGIIINGLPLMTQEGTGSQWQLDDLDLYYADCVIGGPGSFVIPVTDWSEFAAAVRKKLVLEIAAAPVPPKRAEARIIKAQSGGYDCLIGEKIWDNYMRGWEP</sequence>
<dbReference type="Pfam" id="PF06707">
    <property type="entry name" value="DUF1194"/>
    <property type="match status" value="1"/>
</dbReference>
<evidence type="ECO:0000313" key="3">
    <source>
        <dbReference type="Proteomes" id="UP000030004"/>
    </source>
</evidence>
<organism evidence="2 3">
    <name type="scientific">Pseudooceanicola atlanticus</name>
    <dbReference type="NCBI Taxonomy" id="1461694"/>
    <lineage>
        <taxon>Bacteria</taxon>
        <taxon>Pseudomonadati</taxon>
        <taxon>Pseudomonadota</taxon>
        <taxon>Alphaproteobacteria</taxon>
        <taxon>Rhodobacterales</taxon>
        <taxon>Paracoccaceae</taxon>
        <taxon>Pseudooceanicola</taxon>
    </lineage>
</organism>
<dbReference type="OrthoDB" id="9792179at2"/>
<keyword evidence="3" id="KW-1185">Reference proteome</keyword>
<feature type="chain" id="PRO_5001961478" description="VWFA domain-containing protein" evidence="1">
    <location>
        <begin position="25"/>
        <end position="279"/>
    </location>
</feature>
<protein>
    <recommendedName>
        <fullName evidence="4">VWFA domain-containing protein</fullName>
    </recommendedName>
</protein>
<dbReference type="CDD" id="cd00198">
    <property type="entry name" value="vWFA"/>
    <property type="match status" value="1"/>
</dbReference>
<dbReference type="InterPro" id="IPR036465">
    <property type="entry name" value="vWFA_dom_sf"/>
</dbReference>
<keyword evidence="1" id="KW-0732">Signal</keyword>
<comment type="caution">
    <text evidence="2">The sequence shown here is derived from an EMBL/GenBank/DDBJ whole genome shotgun (WGS) entry which is preliminary data.</text>
</comment>
<dbReference type="EMBL" id="AQQX01000004">
    <property type="protein sequence ID" value="KGM48485.1"/>
    <property type="molecule type" value="Genomic_DNA"/>
</dbReference>
<dbReference type="eggNOG" id="COG2304">
    <property type="taxonomic scope" value="Bacteria"/>
</dbReference>
<evidence type="ECO:0000256" key="1">
    <source>
        <dbReference type="SAM" id="SignalP"/>
    </source>
</evidence>
<dbReference type="STRING" id="1461694.ATO9_12700"/>
<feature type="signal peptide" evidence="1">
    <location>
        <begin position="1"/>
        <end position="24"/>
    </location>
</feature>